<proteinExistence type="inferred from homology"/>
<organism evidence="5">
    <name type="scientific">Bacteroides intestinalis</name>
    <dbReference type="NCBI Taxonomy" id="329854"/>
    <lineage>
        <taxon>Bacteria</taxon>
        <taxon>Pseudomonadati</taxon>
        <taxon>Bacteroidota</taxon>
        <taxon>Bacteroidia</taxon>
        <taxon>Bacteroidales</taxon>
        <taxon>Bacteroidaceae</taxon>
        <taxon>Bacteroides</taxon>
    </lineage>
</organism>
<dbReference type="PANTHER" id="PTHR42721">
    <property type="entry name" value="SUGAR HYDROLASE-RELATED"/>
    <property type="match status" value="1"/>
</dbReference>
<dbReference type="SUPFAM" id="SSF51445">
    <property type="entry name" value="(Trans)glycosidases"/>
    <property type="match status" value="1"/>
</dbReference>
<dbReference type="Pfam" id="PF01915">
    <property type="entry name" value="Glyco_hydro_3_C"/>
    <property type="match status" value="1"/>
</dbReference>
<dbReference type="PATRIC" id="fig|329854.7.peg.1940"/>
<dbReference type="GO" id="GO:0046556">
    <property type="term" value="F:alpha-L-arabinofuranosidase activity"/>
    <property type="evidence" value="ECO:0007669"/>
    <property type="project" value="TreeGrafter"/>
</dbReference>
<dbReference type="GO" id="GO:0031222">
    <property type="term" value="P:arabinan catabolic process"/>
    <property type="evidence" value="ECO:0007669"/>
    <property type="project" value="TreeGrafter"/>
</dbReference>
<name>A0A139LJS8_9BACE</name>
<dbReference type="Gene3D" id="3.20.20.300">
    <property type="entry name" value="Glycoside hydrolase, family 3, N-terminal domain"/>
    <property type="match status" value="1"/>
</dbReference>
<dbReference type="InterPro" id="IPR017853">
    <property type="entry name" value="GH"/>
</dbReference>
<dbReference type="Gene3D" id="2.60.40.10">
    <property type="entry name" value="Immunoglobulins"/>
    <property type="match status" value="1"/>
</dbReference>
<keyword evidence="2" id="KW-0732">Signal</keyword>
<evidence type="ECO:0000256" key="1">
    <source>
        <dbReference type="ARBA" id="ARBA00005336"/>
    </source>
</evidence>
<dbReference type="GO" id="GO:0045493">
    <property type="term" value="P:xylan catabolic process"/>
    <property type="evidence" value="ECO:0007669"/>
    <property type="project" value="InterPro"/>
</dbReference>
<dbReference type="Pfam" id="PF14310">
    <property type="entry name" value="Fn3-like"/>
    <property type="match status" value="1"/>
</dbReference>
<dbReference type="InterPro" id="IPR036881">
    <property type="entry name" value="Glyco_hydro_3_C_sf"/>
</dbReference>
<evidence type="ECO:0000259" key="4">
    <source>
        <dbReference type="SMART" id="SM01217"/>
    </source>
</evidence>
<gene>
    <name evidence="5" type="ORF">HMPREF2531_01906</name>
</gene>
<keyword evidence="3 5" id="KW-0378">Hydrolase</keyword>
<dbReference type="InterPro" id="IPR002772">
    <property type="entry name" value="Glyco_hydro_3_C"/>
</dbReference>
<dbReference type="SUPFAM" id="SSF52279">
    <property type="entry name" value="Beta-D-glucan exohydrolase, C-terminal domain"/>
    <property type="match status" value="1"/>
</dbReference>
<dbReference type="InterPro" id="IPR013783">
    <property type="entry name" value="Ig-like_fold"/>
</dbReference>
<dbReference type="InterPro" id="IPR026891">
    <property type="entry name" value="Fn3-like"/>
</dbReference>
<reference evidence="5 6" key="1">
    <citation type="submission" date="2016-02" db="EMBL/GenBank/DDBJ databases">
        <authorList>
            <person name="Wen L."/>
            <person name="He K."/>
            <person name="Yang H."/>
        </authorList>
    </citation>
    <scope>NUCLEOTIDE SEQUENCE [LARGE SCALE GENOMIC DNA]</scope>
    <source>
        <strain evidence="5 6">KLE1704</strain>
    </source>
</reference>
<protein>
    <submittedName>
        <fullName evidence="5">Glycosyl hydrolase family 3 protein</fullName>
    </submittedName>
</protein>
<dbReference type="AlphaFoldDB" id="A0A139LJS8"/>
<dbReference type="InterPro" id="IPR036962">
    <property type="entry name" value="Glyco_hydro_3_N_sf"/>
</dbReference>
<feature type="domain" description="Fibronectin type III-like" evidence="4">
    <location>
        <begin position="745"/>
        <end position="814"/>
    </location>
</feature>
<evidence type="ECO:0000256" key="3">
    <source>
        <dbReference type="ARBA" id="ARBA00022801"/>
    </source>
</evidence>
<dbReference type="InterPro" id="IPR044993">
    <property type="entry name" value="BXL"/>
</dbReference>
<evidence type="ECO:0000313" key="6">
    <source>
        <dbReference type="Proteomes" id="UP000070319"/>
    </source>
</evidence>
<dbReference type="InterPro" id="IPR001764">
    <property type="entry name" value="Glyco_hydro_3_N"/>
</dbReference>
<comment type="caution">
    <text evidence="5">The sequence shown here is derived from an EMBL/GenBank/DDBJ whole genome shotgun (WGS) entry which is preliminary data.</text>
</comment>
<dbReference type="GO" id="GO:0009044">
    <property type="term" value="F:xylan 1,4-beta-xylosidase activity"/>
    <property type="evidence" value="ECO:0007669"/>
    <property type="project" value="InterPro"/>
</dbReference>
<evidence type="ECO:0000256" key="2">
    <source>
        <dbReference type="ARBA" id="ARBA00022729"/>
    </source>
</evidence>
<accession>A0A139LJS8</accession>
<dbReference type="EMBL" id="LTDF01000073">
    <property type="protein sequence ID" value="KXT51653.1"/>
    <property type="molecule type" value="Genomic_DNA"/>
</dbReference>
<dbReference type="Pfam" id="PF00933">
    <property type="entry name" value="Glyco_hydro_3"/>
    <property type="match status" value="1"/>
</dbReference>
<comment type="similarity">
    <text evidence="1">Belongs to the glycosyl hydrolase 3 family.</text>
</comment>
<dbReference type="PANTHER" id="PTHR42721:SF3">
    <property type="entry name" value="BETA-D-XYLOSIDASE 5-RELATED"/>
    <property type="match status" value="1"/>
</dbReference>
<dbReference type="SMART" id="SM01217">
    <property type="entry name" value="Fn3_like"/>
    <property type="match status" value="1"/>
</dbReference>
<evidence type="ECO:0000313" key="5">
    <source>
        <dbReference type="EMBL" id="KXT51653.1"/>
    </source>
</evidence>
<dbReference type="Gene3D" id="3.40.50.1700">
    <property type="entry name" value="Glycoside hydrolase family 3 C-terminal domain"/>
    <property type="match status" value="1"/>
</dbReference>
<dbReference type="PRINTS" id="PR00133">
    <property type="entry name" value="GLHYDRLASE3"/>
</dbReference>
<dbReference type="GO" id="GO:0008422">
    <property type="term" value="F:beta-glucosidase activity"/>
    <property type="evidence" value="ECO:0007669"/>
    <property type="project" value="UniProtKB-ARBA"/>
</dbReference>
<sequence>MNWGSSKSLSPISLPKIKTINKSMRTLTEKLIIISIACFLSAFVSQPVLAQKSKTIYHKDWIDLNKNGKKDIYETPTAPIEARIADLLSQMTVEEKTCQLATLYGYKRVAKDELPTPAWKQELWKDGIANIDEHLNGLVKTQYSYPFSKHAEAINTVQRWFIEETRLGIPVDFSNEGIHGLNHDRATPLPAPIAIGSTWNAALVRQAGEIVGREAKALGYTNVYAPILDLARDTRWGRVLECYGEEPFHVTTLGKEMVAGIQSQGVAATLKHFAVYSVPKGGRDGHARTDPHVAPREMHQLHLYPYRKIIREVHPMGVMSSYNDWDGIPVSGSYYFLTELLREKYGFDGYVVSDSEAVEFVYSKHRVAQDMKGAVKQVVEAGLNVKTNFTQPSDFVLPLRELVAEGSVSMQTLDRNVADVLRVKFRLGLFDSPYVTDTRAADKIVASSDTKEFEKQMGRESLVLLKNEANLLPLQLSNLRNILVTGPLATDTTAYVSRYGPQNLQVTHVLQGVRDYVGQAATVHYAKGCEVVDATWPESEIIPTPLTEEERLEIQEAVEKARRSDVVIAVLGEDEHRVGESKSRTGLALPGRQLQLLQALYETGKPIVLVLINGQPLTINWENRYIPAILEAWFPNSIGGQTIAETLFGEYNPGGKLPVTFPKTLGQIELNFPFKPGSHAGQPGDGPNGYGKTAVVGSLYPFGYGLSYTTFEYKNLHITPDKQGVQGKIEISMDLTNTGQRAGDEVVQLYVRDKLSSVITYDSQLRGFQRVTLQPGETRRIHFTLLPEDLEMLDKDMHWIVEPGEFEVLIGSSSEDIRLKGKFEMMQP</sequence>
<dbReference type="Proteomes" id="UP000070319">
    <property type="component" value="Unassembled WGS sequence"/>
</dbReference>
<dbReference type="FunFam" id="2.60.40.10:FF:000495">
    <property type="entry name" value="Periplasmic beta-glucosidase"/>
    <property type="match status" value="1"/>
</dbReference>